<dbReference type="RefSeq" id="XP_012184735.1">
    <property type="nucleotide sequence ID" value="XM_012329345.1"/>
</dbReference>
<accession>J4I139</accession>
<dbReference type="HOGENOM" id="CLU_1875471_0_0_1"/>
<dbReference type="EMBL" id="HE797191">
    <property type="protein sequence ID" value="CCM05452.1"/>
    <property type="molecule type" value="Genomic_DNA"/>
</dbReference>
<gene>
    <name evidence="1" type="ORF">FIBRA_07672</name>
</gene>
<organism evidence="1 2">
    <name type="scientific">Fibroporia radiculosa</name>
    <dbReference type="NCBI Taxonomy" id="599839"/>
    <lineage>
        <taxon>Eukaryota</taxon>
        <taxon>Fungi</taxon>
        <taxon>Dikarya</taxon>
        <taxon>Basidiomycota</taxon>
        <taxon>Agaricomycotina</taxon>
        <taxon>Agaricomycetes</taxon>
        <taxon>Polyporales</taxon>
        <taxon>Fibroporiaceae</taxon>
        <taxon>Fibroporia</taxon>
    </lineage>
</organism>
<protein>
    <recommendedName>
        <fullName evidence="3">F-box domain-containing protein</fullName>
    </recommendedName>
</protein>
<evidence type="ECO:0008006" key="3">
    <source>
        <dbReference type="Google" id="ProtNLM"/>
    </source>
</evidence>
<dbReference type="Proteomes" id="UP000006352">
    <property type="component" value="Unassembled WGS sequence"/>
</dbReference>
<keyword evidence="2" id="KW-1185">Reference proteome</keyword>
<dbReference type="STRING" id="599839.J4I139"/>
<evidence type="ECO:0000313" key="1">
    <source>
        <dbReference type="EMBL" id="CCM05452.1"/>
    </source>
</evidence>
<dbReference type="AlphaFoldDB" id="J4I139"/>
<dbReference type="GeneID" id="24100363"/>
<dbReference type="OrthoDB" id="2780918at2759"/>
<dbReference type="InParanoid" id="J4I139"/>
<evidence type="ECO:0000313" key="2">
    <source>
        <dbReference type="Proteomes" id="UP000006352"/>
    </source>
</evidence>
<sequence length="136" mass="14678">MNILALNDDVLSLITSLLPCPDALRFSLTSRAIRPLATRHALTTIAPASPHQAQRAYAYLLADVPHRLRWLRRLDVRMAAFGVNAEYAVASGDYAALPLLADVLTRAPQIRHLSVACAEHVVMAEPRGTSNAEGGG</sequence>
<proteinExistence type="predicted"/>
<reference evidence="1 2" key="1">
    <citation type="journal article" date="2012" name="Appl. Environ. Microbiol.">
        <title>Short-read sequencing for genomic analysis of the brown rot fungus Fibroporia radiculosa.</title>
        <authorList>
            <person name="Tang J.D."/>
            <person name="Perkins A.D."/>
            <person name="Sonstegard T.S."/>
            <person name="Schroeder S.G."/>
            <person name="Burgess S.C."/>
            <person name="Diehl S.V."/>
        </authorList>
    </citation>
    <scope>NUCLEOTIDE SEQUENCE [LARGE SCALE GENOMIC DNA]</scope>
    <source>
        <strain evidence="1 2">TFFH 294</strain>
    </source>
</reference>
<name>J4I139_9APHY</name>